<dbReference type="EMBL" id="CP037900">
    <property type="protein sequence ID" value="QBP09078.1"/>
    <property type="molecule type" value="Genomic_DNA"/>
</dbReference>
<dbReference type="InterPro" id="IPR022064">
    <property type="entry name" value="DUF3619"/>
</dbReference>
<evidence type="ECO:0000313" key="2">
    <source>
        <dbReference type="Proteomes" id="UP000253772"/>
    </source>
</evidence>
<dbReference type="AlphaFoldDB" id="A0A132HIV6"/>
<gene>
    <name evidence="1" type="ORF">DDF84_004555</name>
</gene>
<protein>
    <submittedName>
        <fullName evidence="1">DUF3619 family protein</fullName>
    </submittedName>
</protein>
<dbReference type="Pfam" id="PF12279">
    <property type="entry name" value="DUF3619"/>
    <property type="match status" value="1"/>
</dbReference>
<dbReference type="Proteomes" id="UP000253772">
    <property type="component" value="Chromosome c1"/>
</dbReference>
<name>A0A132HIV6_9BURK</name>
<sequence>MSRNERDIQERRFAHEIRLALDASADALPPDVAERLAAARRMALAAKKAEVRVHVPQLALPGGHHGYAFEEEDDTPLHRAGAWLRKLALVWTLVALGAGLIGIYHWQQQKRVEELADVDTAMLLDDLPPTAYADQGFHVYLKRGQ</sequence>
<evidence type="ECO:0000313" key="1">
    <source>
        <dbReference type="EMBL" id="QBP09078.1"/>
    </source>
</evidence>
<reference evidence="1 2" key="1">
    <citation type="submission" date="2019-03" db="EMBL/GenBank/DDBJ databases">
        <title>Comparative insights into the high quality Complete genome sequence of highly metal resistant Cupriavidus metallidurans strain BS1 isolated from a gold-copper mine.</title>
        <authorList>
            <person name="Mazhar H.S."/>
            <person name="Rensing C."/>
        </authorList>
    </citation>
    <scope>NUCLEOTIDE SEQUENCE [LARGE SCALE GENOMIC DNA]</scope>
    <source>
        <strain evidence="1 2">BS1</strain>
    </source>
</reference>
<dbReference type="RefSeq" id="WP_017515183.1">
    <property type="nucleotide sequence ID" value="NZ_CP037900.1"/>
</dbReference>
<organism evidence="1 2">
    <name type="scientific">Cupriavidus metallidurans</name>
    <dbReference type="NCBI Taxonomy" id="119219"/>
    <lineage>
        <taxon>Bacteria</taxon>
        <taxon>Pseudomonadati</taxon>
        <taxon>Pseudomonadota</taxon>
        <taxon>Betaproteobacteria</taxon>
        <taxon>Burkholderiales</taxon>
        <taxon>Burkholderiaceae</taxon>
        <taxon>Cupriavidus</taxon>
    </lineage>
</organism>
<accession>A0A132HIV6</accession>
<dbReference type="OrthoDB" id="8562153at2"/>
<proteinExistence type="predicted"/>